<dbReference type="Pfam" id="PF01548">
    <property type="entry name" value="DEDD_Tnp_IS110"/>
    <property type="match status" value="1"/>
</dbReference>
<evidence type="ECO:0000313" key="3">
    <source>
        <dbReference type="Proteomes" id="UP000095256"/>
    </source>
</evidence>
<sequence>MDRTKYLYVGMDIHKDTHTAVLMNYLEEKLGEITITNTLQGFRKLENYVVKQQGELIPIFGLEDVTHYGRNLSIFLLDKNYPVKEVNPSLSFMERMSYASTKKNDSWDAQCISAVLMRRSHLLPDADPQDYYWTMRHIVNRRNALIKGLSGLTRQFHEQLQVAYPSYKAFFHELTCATSLAFYERYPSSKHLEHVSDEELGAFLRVPSHNTCSTNRARKILDLVAQEQLKI</sequence>
<keyword evidence="3" id="KW-1185">Reference proteome</keyword>
<dbReference type="GO" id="GO:0004803">
    <property type="term" value="F:transposase activity"/>
    <property type="evidence" value="ECO:0007669"/>
    <property type="project" value="InterPro"/>
</dbReference>
<proteinExistence type="predicted"/>
<evidence type="ECO:0000259" key="1">
    <source>
        <dbReference type="Pfam" id="PF01548"/>
    </source>
</evidence>
<dbReference type="InterPro" id="IPR002525">
    <property type="entry name" value="Transp_IS110-like_N"/>
</dbReference>
<dbReference type="RefSeq" id="WP_069699903.1">
    <property type="nucleotide sequence ID" value="NZ_JAGGMA010000064.1"/>
</dbReference>
<dbReference type="Proteomes" id="UP000095256">
    <property type="component" value="Unassembled WGS sequence"/>
</dbReference>
<dbReference type="PANTHER" id="PTHR33055">
    <property type="entry name" value="TRANSPOSASE FOR INSERTION SEQUENCE ELEMENT IS1111A"/>
    <property type="match status" value="1"/>
</dbReference>
<dbReference type="AlphaFoldDB" id="A0A1E5KT98"/>
<dbReference type="EMBL" id="MIEK01000060">
    <property type="protein sequence ID" value="OEH81115.1"/>
    <property type="molecule type" value="Genomic_DNA"/>
</dbReference>
<protein>
    <recommendedName>
        <fullName evidence="1">Transposase IS110-like N-terminal domain-containing protein</fullName>
    </recommendedName>
</protein>
<organism evidence="2 3">
    <name type="scientific">Enterococcus rivorum</name>
    <dbReference type="NCBI Taxonomy" id="762845"/>
    <lineage>
        <taxon>Bacteria</taxon>
        <taxon>Bacillati</taxon>
        <taxon>Bacillota</taxon>
        <taxon>Bacilli</taxon>
        <taxon>Lactobacillales</taxon>
        <taxon>Enterococcaceae</taxon>
        <taxon>Enterococcus</taxon>
    </lineage>
</organism>
<dbReference type="InterPro" id="IPR047650">
    <property type="entry name" value="Transpos_IS110"/>
</dbReference>
<reference evidence="2 3" key="1">
    <citation type="submission" date="2016-09" db="EMBL/GenBank/DDBJ databases">
        <authorList>
            <person name="Capua I."/>
            <person name="De Benedictis P."/>
            <person name="Joannis T."/>
            <person name="Lombin L.H."/>
            <person name="Cattoli G."/>
        </authorList>
    </citation>
    <scope>NUCLEOTIDE SEQUENCE [LARGE SCALE GENOMIC DNA]</scope>
    <source>
        <strain evidence="2 3">LMG 25899</strain>
    </source>
</reference>
<name>A0A1E5KT98_9ENTE</name>
<dbReference type="PANTHER" id="PTHR33055:SF17">
    <property type="entry name" value="THIRD ORF IN TRANSPOSON ISC1491"/>
    <property type="match status" value="1"/>
</dbReference>
<dbReference type="GO" id="GO:0006313">
    <property type="term" value="P:DNA transposition"/>
    <property type="evidence" value="ECO:0007669"/>
    <property type="project" value="InterPro"/>
</dbReference>
<dbReference type="STRING" id="762845.BCR26_17585"/>
<feature type="domain" description="Transposase IS110-like N-terminal" evidence="1">
    <location>
        <begin position="9"/>
        <end position="165"/>
    </location>
</feature>
<comment type="caution">
    <text evidence="2">The sequence shown here is derived from an EMBL/GenBank/DDBJ whole genome shotgun (WGS) entry which is preliminary data.</text>
</comment>
<accession>A0A1E5KT98</accession>
<evidence type="ECO:0000313" key="2">
    <source>
        <dbReference type="EMBL" id="OEH81115.1"/>
    </source>
</evidence>
<dbReference type="GO" id="GO:0003677">
    <property type="term" value="F:DNA binding"/>
    <property type="evidence" value="ECO:0007669"/>
    <property type="project" value="InterPro"/>
</dbReference>
<gene>
    <name evidence="2" type="ORF">BCR26_17585</name>
</gene>